<dbReference type="GO" id="GO:0034727">
    <property type="term" value="P:piecemeal microautophagy of the nucleus"/>
    <property type="evidence" value="ECO:0007669"/>
    <property type="project" value="TreeGrafter"/>
</dbReference>
<comment type="function">
    <text evidence="6">Involved in cytoplasm to vacuole transport (Cvt) and autophagic vesicle formation.</text>
</comment>
<dbReference type="AlphaFoldDB" id="A0A6A6UGR9"/>
<keyword evidence="5 6" id="KW-0072">Autophagy</keyword>
<evidence type="ECO:0000256" key="3">
    <source>
        <dbReference type="ARBA" id="ARBA00022499"/>
    </source>
</evidence>
<comment type="subcellular location">
    <subcellularLocation>
        <location evidence="1 6">Preautophagosomal structure membrane</location>
        <topology evidence="1 6">Peripheral membrane protein</topology>
    </subcellularLocation>
</comment>
<dbReference type="GO" id="GO:0006995">
    <property type="term" value="P:cellular response to nitrogen starvation"/>
    <property type="evidence" value="ECO:0007669"/>
    <property type="project" value="TreeGrafter"/>
</dbReference>
<dbReference type="Gene3D" id="1.10.246.190">
    <property type="entry name" value="Autophagy protein Apg5, helix rich domain"/>
    <property type="match status" value="1"/>
</dbReference>
<keyword evidence="6" id="KW-0813">Transport</keyword>
<gene>
    <name evidence="10" type="ORF">BT63DRAFT_217819</name>
</gene>
<comment type="similarity">
    <text evidence="2 6">Belongs to the ATG5 family.</text>
</comment>
<proteinExistence type="inferred from homology"/>
<dbReference type="Gene3D" id="3.10.20.620">
    <property type="match status" value="1"/>
</dbReference>
<dbReference type="InterPro" id="IPR048940">
    <property type="entry name" value="ATG5_HBR"/>
</dbReference>
<feature type="domain" description="Autophagy protein ATG5 UblB" evidence="7">
    <location>
        <begin position="211"/>
        <end position="308"/>
    </location>
</feature>
<keyword evidence="4 6" id="KW-0832">Ubl conjugation</keyword>
<dbReference type="Pfam" id="PF20637">
    <property type="entry name" value="ATG5_HBR"/>
    <property type="match status" value="1"/>
</dbReference>
<reference evidence="10" key="1">
    <citation type="journal article" date="2020" name="Stud. Mycol.">
        <title>101 Dothideomycetes genomes: a test case for predicting lifestyles and emergence of pathogens.</title>
        <authorList>
            <person name="Haridas S."/>
            <person name="Albert R."/>
            <person name="Binder M."/>
            <person name="Bloem J."/>
            <person name="Labutti K."/>
            <person name="Salamov A."/>
            <person name="Andreopoulos B."/>
            <person name="Baker S."/>
            <person name="Barry K."/>
            <person name="Bills G."/>
            <person name="Bluhm B."/>
            <person name="Cannon C."/>
            <person name="Castanera R."/>
            <person name="Culley D."/>
            <person name="Daum C."/>
            <person name="Ezra D."/>
            <person name="Gonzalez J."/>
            <person name="Henrissat B."/>
            <person name="Kuo A."/>
            <person name="Liang C."/>
            <person name="Lipzen A."/>
            <person name="Lutzoni F."/>
            <person name="Magnuson J."/>
            <person name="Mondo S."/>
            <person name="Nolan M."/>
            <person name="Ohm R."/>
            <person name="Pangilinan J."/>
            <person name="Park H.-J."/>
            <person name="Ramirez L."/>
            <person name="Alfaro M."/>
            <person name="Sun H."/>
            <person name="Tritt A."/>
            <person name="Yoshinaga Y."/>
            <person name="Zwiers L.-H."/>
            <person name="Turgeon B."/>
            <person name="Goodwin S."/>
            <person name="Spatafora J."/>
            <person name="Crous P."/>
            <person name="Grigoriev I."/>
        </authorList>
    </citation>
    <scope>NUCLEOTIDE SEQUENCE</scope>
    <source>
        <strain evidence="10">CBS 115976</strain>
    </source>
</reference>
<evidence type="ECO:0000256" key="6">
    <source>
        <dbReference type="RuleBase" id="RU361202"/>
    </source>
</evidence>
<evidence type="ECO:0000256" key="4">
    <source>
        <dbReference type="ARBA" id="ARBA00022843"/>
    </source>
</evidence>
<dbReference type="InterPro" id="IPR007239">
    <property type="entry name" value="Atg5"/>
</dbReference>
<dbReference type="InterPro" id="IPR048318">
    <property type="entry name" value="ATG5_UblB"/>
</dbReference>
<dbReference type="InterPro" id="IPR042526">
    <property type="entry name" value="Atg5_HR"/>
</dbReference>
<evidence type="ECO:0000259" key="9">
    <source>
        <dbReference type="Pfam" id="PF20638"/>
    </source>
</evidence>
<dbReference type="OrthoDB" id="272162at2759"/>
<evidence type="ECO:0000256" key="5">
    <source>
        <dbReference type="ARBA" id="ARBA00023006"/>
    </source>
</evidence>
<evidence type="ECO:0000313" key="11">
    <source>
        <dbReference type="Proteomes" id="UP000799302"/>
    </source>
</evidence>
<dbReference type="GO" id="GO:0061908">
    <property type="term" value="C:phagophore"/>
    <property type="evidence" value="ECO:0007669"/>
    <property type="project" value="TreeGrafter"/>
</dbReference>
<evidence type="ECO:0000256" key="1">
    <source>
        <dbReference type="ARBA" id="ARBA00004623"/>
    </source>
</evidence>
<dbReference type="Pfam" id="PF04106">
    <property type="entry name" value="ATG5_UblB"/>
    <property type="match status" value="1"/>
</dbReference>
<dbReference type="PANTHER" id="PTHR13040">
    <property type="entry name" value="AUTOPHAGY PROTEIN 5"/>
    <property type="match status" value="1"/>
</dbReference>
<evidence type="ECO:0000259" key="8">
    <source>
        <dbReference type="Pfam" id="PF20637"/>
    </source>
</evidence>
<dbReference type="FunFam" id="3.10.20.620:FF:000004">
    <property type="entry name" value="Autophagy protein 5"/>
    <property type="match status" value="1"/>
</dbReference>
<name>A0A6A6UGR9_9PEZI</name>
<dbReference type="InterPro" id="IPR042527">
    <property type="entry name" value="Atg5_UblA_dom_sf"/>
</dbReference>
<dbReference type="Gene3D" id="3.10.20.90">
    <property type="entry name" value="Phosphatidylinositol 3-kinase Catalytic Subunit, Chain A, domain 1"/>
    <property type="match status" value="1"/>
</dbReference>
<comment type="subunit">
    <text evidence="6">Conjugated with ATG12.</text>
</comment>
<dbReference type="Pfam" id="PF20638">
    <property type="entry name" value="ATG5_UblA"/>
    <property type="match status" value="1"/>
</dbReference>
<keyword evidence="6" id="KW-0472">Membrane</keyword>
<accession>A0A6A6UGR9</accession>
<dbReference type="EMBL" id="MU004233">
    <property type="protein sequence ID" value="KAF2671465.1"/>
    <property type="molecule type" value="Genomic_DNA"/>
</dbReference>
<dbReference type="GO" id="GO:0044233">
    <property type="term" value="C:mitochondria-associated endoplasmic reticulum membrane contact site"/>
    <property type="evidence" value="ECO:0007669"/>
    <property type="project" value="TreeGrafter"/>
</dbReference>
<feature type="domain" description="Autophagy protein ATG5 alpha-helical bundle region" evidence="8">
    <location>
        <begin position="147"/>
        <end position="202"/>
    </location>
</feature>
<dbReference type="GO" id="GO:0005776">
    <property type="term" value="C:autophagosome"/>
    <property type="evidence" value="ECO:0007669"/>
    <property type="project" value="TreeGrafter"/>
</dbReference>
<evidence type="ECO:0000313" key="10">
    <source>
        <dbReference type="EMBL" id="KAF2671465.1"/>
    </source>
</evidence>
<feature type="domain" description="Autophagy protein ATG5 UblA" evidence="9">
    <location>
        <begin position="14"/>
        <end position="131"/>
    </location>
</feature>
<sequence>MTSPRTLQTLRSNVWAGRVPLDIRLASGDCKTYDQSDAYMILAPRISYLPLLLPRLFAFFQSSLIEPDTNSSQGWFSFEGIPLKWPFPIGLLYDLYSGAKERLVEETTGKEALPVDGTTAGTLPWRLTLHVSGWPKESLIPLDEGGKILQDAFNNSVKEASHVRHGSAKVIMSLGKDATEQLWEAVQKVDVTLYANASQQLVRRRADALKHVPIKVYLPGMPLDSSQGDQTPGHLKIVLGLIKPVLATRQPQTLGTALNTLIPALFPSRRSPLLAYPILHGAIVPLAVGIEELAEYAAYADGFLHIAIAMMG</sequence>
<evidence type="ECO:0000256" key="2">
    <source>
        <dbReference type="ARBA" id="ARBA00006910"/>
    </source>
</evidence>
<evidence type="ECO:0000259" key="7">
    <source>
        <dbReference type="Pfam" id="PF04106"/>
    </source>
</evidence>
<protein>
    <recommendedName>
        <fullName evidence="6">Autophagy protein 5</fullName>
    </recommendedName>
</protein>
<organism evidence="10 11">
    <name type="scientific">Microthyrium microscopicum</name>
    <dbReference type="NCBI Taxonomy" id="703497"/>
    <lineage>
        <taxon>Eukaryota</taxon>
        <taxon>Fungi</taxon>
        <taxon>Dikarya</taxon>
        <taxon>Ascomycota</taxon>
        <taxon>Pezizomycotina</taxon>
        <taxon>Dothideomycetes</taxon>
        <taxon>Dothideomycetes incertae sedis</taxon>
        <taxon>Microthyriales</taxon>
        <taxon>Microthyriaceae</taxon>
        <taxon>Microthyrium</taxon>
    </lineage>
</organism>
<keyword evidence="11" id="KW-1185">Reference proteome</keyword>
<dbReference type="GO" id="GO:0019776">
    <property type="term" value="F:Atg8-family ligase activity"/>
    <property type="evidence" value="ECO:0007669"/>
    <property type="project" value="TreeGrafter"/>
</dbReference>
<dbReference type="GO" id="GO:0034274">
    <property type="term" value="C:Atg12-Atg5-Atg16 complex"/>
    <property type="evidence" value="ECO:0007669"/>
    <property type="project" value="TreeGrafter"/>
</dbReference>
<dbReference type="PANTHER" id="PTHR13040:SF2">
    <property type="entry name" value="AUTOPHAGY PROTEIN 5"/>
    <property type="match status" value="1"/>
</dbReference>
<dbReference type="InterPro" id="IPR048939">
    <property type="entry name" value="ATG5_UblA"/>
</dbReference>
<dbReference type="GO" id="GO:0034045">
    <property type="term" value="C:phagophore assembly site membrane"/>
    <property type="evidence" value="ECO:0007669"/>
    <property type="project" value="UniProtKB-SubCell"/>
</dbReference>
<dbReference type="GO" id="GO:0000422">
    <property type="term" value="P:autophagy of mitochondrion"/>
    <property type="evidence" value="ECO:0007669"/>
    <property type="project" value="TreeGrafter"/>
</dbReference>
<keyword evidence="3 6" id="KW-1017">Isopeptide bond</keyword>
<dbReference type="Proteomes" id="UP000799302">
    <property type="component" value="Unassembled WGS sequence"/>
</dbReference>